<gene>
    <name evidence="2" type="ORF">DSM104443_00597</name>
</gene>
<dbReference type="AlphaFoldDB" id="A0A6M4GRV2"/>
<evidence type="ECO:0000256" key="1">
    <source>
        <dbReference type="SAM" id="SignalP"/>
    </source>
</evidence>
<feature type="chain" id="PRO_5026859480" description="Big-1 domain-containing protein" evidence="1">
    <location>
        <begin position="23"/>
        <end position="493"/>
    </location>
</feature>
<dbReference type="EMBL" id="CP053069">
    <property type="protein sequence ID" value="QJR09548.1"/>
    <property type="molecule type" value="Genomic_DNA"/>
</dbReference>
<sequence length="493" mass="53112">MALWLRNVVAFLACFIASQAFAAVTLLSPTPQRAKLGETFAPLQVRVTDATGSPVANAVVRYLVTVNSPLATTSEEGCFTELGTFCTTRTDAQGIASTHPLRTTSASTQPGTVYFAQGDGPYEVFAELFVDPVVPPMAVTVVSGANQRAAVGSPLPQPFVVQVLSSSGAPVVGQSVTFRYLSGASLDFNGSTNVTTTTNANGLASASARISMGIGPGMARVQFFDTNASIFLTLDIPYTSTTADGRSDLDLENMWWSGFAENGWGLSIAQRSDRLFPVLYVYDESGNPTWRVIEGGGWGSNSRYENYIAYQYKPKGSPYYAYDASRFVVGDRGPATTLRFHSEIAASLDFSPNPNVPGTQHKAISPMDFGADVPPRLPGIGGMWWGGPSQAGWGISLMEQPGGVFAVWFTYDANGDPTWFVMPTGAWENDTTYSGTLYKTHSSPWFGVAYDSSRFQITSVGTFRYRFANVNNATFEWTAEGHSGSMPLVRIEF</sequence>
<name>A0A6M4GRV2_9PROT</name>
<feature type="signal peptide" evidence="1">
    <location>
        <begin position="1"/>
        <end position="22"/>
    </location>
</feature>
<accession>A0A6M4GRV2</accession>
<dbReference type="Proteomes" id="UP000501534">
    <property type="component" value="Chromosome"/>
</dbReference>
<keyword evidence="1" id="KW-0732">Signal</keyword>
<reference evidence="2 3" key="1">
    <citation type="submission" date="2020-04" db="EMBL/GenBank/DDBJ databases">
        <title>Usitatibacter rugosus gen. nov., sp. nov. and Usitatibacter palustris sp. nov., novel members of Usitatibacteraceae fam. nov. within the order Nitrosomonadales isolated from soil.</title>
        <authorList>
            <person name="Huber K.J."/>
            <person name="Neumann-Schaal M."/>
            <person name="Geppert A."/>
            <person name="Luckner M."/>
            <person name="Wanner G."/>
            <person name="Overmann J."/>
        </authorList>
    </citation>
    <scope>NUCLEOTIDE SEQUENCE [LARGE SCALE GENOMIC DNA]</scope>
    <source>
        <strain evidence="2 3">0125_3</strain>
    </source>
</reference>
<organism evidence="2 3">
    <name type="scientific">Usitatibacter rugosus</name>
    <dbReference type="NCBI Taxonomy" id="2732067"/>
    <lineage>
        <taxon>Bacteria</taxon>
        <taxon>Pseudomonadati</taxon>
        <taxon>Pseudomonadota</taxon>
        <taxon>Betaproteobacteria</taxon>
        <taxon>Nitrosomonadales</taxon>
        <taxon>Usitatibacteraceae</taxon>
        <taxon>Usitatibacter</taxon>
    </lineage>
</organism>
<dbReference type="SUPFAM" id="SSF49373">
    <property type="entry name" value="Invasin/intimin cell-adhesion fragments"/>
    <property type="match status" value="1"/>
</dbReference>
<evidence type="ECO:0000313" key="3">
    <source>
        <dbReference type="Proteomes" id="UP000501534"/>
    </source>
</evidence>
<dbReference type="RefSeq" id="WP_171089345.1">
    <property type="nucleotide sequence ID" value="NZ_CP053069.1"/>
</dbReference>
<dbReference type="KEGG" id="uru:DSM104443_00597"/>
<evidence type="ECO:0008006" key="4">
    <source>
        <dbReference type="Google" id="ProtNLM"/>
    </source>
</evidence>
<keyword evidence="3" id="KW-1185">Reference proteome</keyword>
<dbReference type="Gene3D" id="2.60.40.1120">
    <property type="entry name" value="Carboxypeptidase-like, regulatory domain"/>
    <property type="match status" value="1"/>
</dbReference>
<proteinExistence type="predicted"/>
<protein>
    <recommendedName>
        <fullName evidence="4">Big-1 domain-containing protein</fullName>
    </recommendedName>
</protein>
<evidence type="ECO:0000313" key="2">
    <source>
        <dbReference type="EMBL" id="QJR09548.1"/>
    </source>
</evidence>
<dbReference type="InterPro" id="IPR008964">
    <property type="entry name" value="Invasin/intimin_cell_adhesion"/>
</dbReference>